<organism evidence="2 3">
    <name type="scientific">Steinernema glaseri</name>
    <dbReference type="NCBI Taxonomy" id="37863"/>
    <lineage>
        <taxon>Eukaryota</taxon>
        <taxon>Metazoa</taxon>
        <taxon>Ecdysozoa</taxon>
        <taxon>Nematoda</taxon>
        <taxon>Chromadorea</taxon>
        <taxon>Rhabditida</taxon>
        <taxon>Tylenchina</taxon>
        <taxon>Panagrolaimomorpha</taxon>
        <taxon>Strongyloidoidea</taxon>
        <taxon>Steinernematidae</taxon>
        <taxon>Steinernema</taxon>
    </lineage>
</organism>
<reference evidence="3" key="1">
    <citation type="submission" date="2016-11" db="UniProtKB">
        <authorList>
            <consortium name="WormBaseParasite"/>
        </authorList>
    </citation>
    <scope>IDENTIFICATION</scope>
</reference>
<feature type="transmembrane region" description="Helical" evidence="1">
    <location>
        <begin position="129"/>
        <end position="153"/>
    </location>
</feature>
<dbReference type="WBParaSite" id="L893_g33187.t1">
    <property type="protein sequence ID" value="L893_g33187.t1"/>
    <property type="gene ID" value="L893_g33187"/>
</dbReference>
<feature type="transmembrane region" description="Helical" evidence="1">
    <location>
        <begin position="12"/>
        <end position="34"/>
    </location>
</feature>
<keyword evidence="1" id="KW-1133">Transmembrane helix</keyword>
<protein>
    <submittedName>
        <fullName evidence="3">Uncharacterized protein</fullName>
    </submittedName>
</protein>
<dbReference type="InterPro" id="IPR056709">
    <property type="entry name" value="DUF7807"/>
</dbReference>
<feature type="transmembrane region" description="Helical" evidence="1">
    <location>
        <begin position="46"/>
        <end position="68"/>
    </location>
</feature>
<evidence type="ECO:0000313" key="2">
    <source>
        <dbReference type="Proteomes" id="UP000095287"/>
    </source>
</evidence>
<sequence length="208" mass="23762">MNALRSRRLPGLLVGIVDLVVLSVPLVRGVYVFVQLKVTNPVATGWVISLALLYVLHVLCIVLILFGVLFDKPLWMIPKLILKSFTILLCCGFTITVLYWILAESEYLEDLVLSVIHFQDYASPAKIRFIGIGVLVASFVVTVLQFWLMYILLEAYGYVKEMQIRRKVEQLEFGRLRTYGDAYLTLDKEMCLILDCSLNMTYLWASRG</sequence>
<dbReference type="Pfam" id="PF25093">
    <property type="entry name" value="DUF7807"/>
    <property type="match status" value="1"/>
</dbReference>
<proteinExistence type="predicted"/>
<evidence type="ECO:0000256" key="1">
    <source>
        <dbReference type="SAM" id="Phobius"/>
    </source>
</evidence>
<dbReference type="Proteomes" id="UP000095287">
    <property type="component" value="Unplaced"/>
</dbReference>
<evidence type="ECO:0000313" key="3">
    <source>
        <dbReference type="WBParaSite" id="L893_g33187.t1"/>
    </source>
</evidence>
<keyword evidence="2" id="KW-1185">Reference proteome</keyword>
<keyword evidence="1" id="KW-0812">Transmembrane</keyword>
<accession>A0A1I8A6V5</accession>
<dbReference type="AlphaFoldDB" id="A0A1I8A6V5"/>
<keyword evidence="1" id="KW-0472">Membrane</keyword>
<feature type="transmembrane region" description="Helical" evidence="1">
    <location>
        <begin position="80"/>
        <end position="102"/>
    </location>
</feature>
<name>A0A1I8A6V5_9BILA</name>